<feature type="chain" id="PRO_5039289075" description="DUF4825 domain-containing protein" evidence="1">
    <location>
        <begin position="25"/>
        <end position="338"/>
    </location>
</feature>
<dbReference type="Proteomes" id="UP000239047">
    <property type="component" value="Unassembled WGS sequence"/>
</dbReference>
<dbReference type="EMBL" id="PREZ01000002">
    <property type="protein sequence ID" value="PPA71169.1"/>
    <property type="molecule type" value="Genomic_DNA"/>
</dbReference>
<evidence type="ECO:0000256" key="1">
    <source>
        <dbReference type="SAM" id="SignalP"/>
    </source>
</evidence>
<keyword evidence="1" id="KW-0732">Signal</keyword>
<feature type="signal peptide" evidence="1">
    <location>
        <begin position="1"/>
        <end position="24"/>
    </location>
</feature>
<evidence type="ECO:0008006" key="4">
    <source>
        <dbReference type="Google" id="ProtNLM"/>
    </source>
</evidence>
<organism evidence="2 3">
    <name type="scientific">Jeotgalibacillus proteolyticus</name>
    <dbReference type="NCBI Taxonomy" id="2082395"/>
    <lineage>
        <taxon>Bacteria</taxon>
        <taxon>Bacillati</taxon>
        <taxon>Bacillota</taxon>
        <taxon>Bacilli</taxon>
        <taxon>Bacillales</taxon>
        <taxon>Caryophanaceae</taxon>
        <taxon>Jeotgalibacillus</taxon>
    </lineage>
</organism>
<keyword evidence="3" id="KW-1185">Reference proteome</keyword>
<evidence type="ECO:0000313" key="3">
    <source>
        <dbReference type="Proteomes" id="UP000239047"/>
    </source>
</evidence>
<name>A0A2S5GDV0_9BACL</name>
<dbReference type="PROSITE" id="PS51257">
    <property type="entry name" value="PROKAR_LIPOPROTEIN"/>
    <property type="match status" value="1"/>
</dbReference>
<evidence type="ECO:0000313" key="2">
    <source>
        <dbReference type="EMBL" id="PPA71169.1"/>
    </source>
</evidence>
<sequence>MLKANHVKAKYFALFIFSTFLLSACGGDVSDRKIQNYFKEKYNIDVKVISREEWNTGNMGDFTHKVRLKDNKNVTFDVNVSEDTVTGDNYPIAAKNYEEYKKFEKVLPTVEQLGFELKYGENFIFHEVYGSDQVKIFLDLYTSEKIDYLTFEQQQLDNYYQLVDVVRSSGADIHLLTIEDKRQDPNFISVPMKELPKDLTKDDLYLKIRQRNLDMVSTLENEEATKVTSKLETKRYEFADHYYHNWLMCGETNAETECKWYFVNVEYEQDGLNLTNEHLVSDITYIYEFLSEYLNNKPFKLNVTEPREDVDSPSIHMEYEEWGKYEDIQHLLEVKLEN</sequence>
<protein>
    <recommendedName>
        <fullName evidence="4">DUF4825 domain-containing protein</fullName>
    </recommendedName>
</protein>
<dbReference type="AlphaFoldDB" id="A0A2S5GDV0"/>
<reference evidence="2 3" key="1">
    <citation type="submission" date="2018-02" db="EMBL/GenBank/DDBJ databases">
        <title>Jeotgalibacillus proteolyticum sp. nov. a protease producing bacterium isolated from ocean sediments of Laizhou Bay.</title>
        <authorList>
            <person name="Li Y."/>
        </authorList>
    </citation>
    <scope>NUCLEOTIDE SEQUENCE [LARGE SCALE GENOMIC DNA]</scope>
    <source>
        <strain evidence="2 3">22-7</strain>
    </source>
</reference>
<proteinExistence type="predicted"/>
<accession>A0A2S5GDV0</accession>
<gene>
    <name evidence="2" type="ORF">C4B60_03620</name>
</gene>
<comment type="caution">
    <text evidence="2">The sequence shown here is derived from an EMBL/GenBank/DDBJ whole genome shotgun (WGS) entry which is preliminary data.</text>
</comment>